<sequence length="95" mass="9925">MTGQNGQKPGKGIVGIVDAKRQGYAVDRYDNACENGIEGVGEFDIRACGIAVVVDDEGEGCSLVVNDGVGGDTLADGEQRDILGEDFFFSHNSGQ</sequence>
<name>A0A644Z9E7_9ZZZZ</name>
<accession>A0A644Z9E7</accession>
<gene>
    <name evidence="1" type="ORF">SDC9_84124</name>
</gene>
<organism evidence="1">
    <name type="scientific">bioreactor metagenome</name>
    <dbReference type="NCBI Taxonomy" id="1076179"/>
    <lineage>
        <taxon>unclassified sequences</taxon>
        <taxon>metagenomes</taxon>
        <taxon>ecological metagenomes</taxon>
    </lineage>
</organism>
<dbReference type="AlphaFoldDB" id="A0A644Z9E7"/>
<proteinExistence type="predicted"/>
<protein>
    <submittedName>
        <fullName evidence="1">Uncharacterized protein</fullName>
    </submittedName>
</protein>
<reference evidence="1" key="1">
    <citation type="submission" date="2019-08" db="EMBL/GenBank/DDBJ databases">
        <authorList>
            <person name="Kucharzyk K."/>
            <person name="Murdoch R.W."/>
            <person name="Higgins S."/>
            <person name="Loffler F."/>
        </authorList>
    </citation>
    <scope>NUCLEOTIDE SEQUENCE</scope>
</reference>
<evidence type="ECO:0000313" key="1">
    <source>
        <dbReference type="EMBL" id="MPM37506.1"/>
    </source>
</evidence>
<dbReference type="EMBL" id="VSSQ01007972">
    <property type="protein sequence ID" value="MPM37506.1"/>
    <property type="molecule type" value="Genomic_DNA"/>
</dbReference>
<comment type="caution">
    <text evidence="1">The sequence shown here is derived from an EMBL/GenBank/DDBJ whole genome shotgun (WGS) entry which is preliminary data.</text>
</comment>